<evidence type="ECO:0000313" key="1">
    <source>
        <dbReference type="Proteomes" id="UP000095286"/>
    </source>
</evidence>
<proteinExistence type="predicted"/>
<dbReference type="WBParaSite" id="RSKR_0000705500.1">
    <property type="protein sequence ID" value="RSKR_0000705500.1"/>
    <property type="gene ID" value="RSKR_0000705500"/>
</dbReference>
<reference evidence="2" key="1">
    <citation type="submission" date="2016-11" db="UniProtKB">
        <authorList>
            <consortium name="WormBaseParasite"/>
        </authorList>
    </citation>
    <scope>IDENTIFICATION</scope>
    <source>
        <strain evidence="2">KR3021</strain>
    </source>
</reference>
<sequence length="89" mass="10500">MIVKYKHDEDFRFLVDAKLTEWMNSLYLRDNAKPIIGEDDYFMKKTAYIILKRVLMSSTVPDKQDLQANWDILKDILTENSLSLADLSR</sequence>
<protein>
    <submittedName>
        <fullName evidence="2">DUF4290 domain-containing protein</fullName>
    </submittedName>
</protein>
<accession>A0AC35U2Q0</accession>
<organism evidence="1 2">
    <name type="scientific">Rhabditophanes sp. KR3021</name>
    <dbReference type="NCBI Taxonomy" id="114890"/>
    <lineage>
        <taxon>Eukaryota</taxon>
        <taxon>Metazoa</taxon>
        <taxon>Ecdysozoa</taxon>
        <taxon>Nematoda</taxon>
        <taxon>Chromadorea</taxon>
        <taxon>Rhabditida</taxon>
        <taxon>Tylenchina</taxon>
        <taxon>Panagrolaimomorpha</taxon>
        <taxon>Strongyloidoidea</taxon>
        <taxon>Alloionematidae</taxon>
        <taxon>Rhabditophanes</taxon>
    </lineage>
</organism>
<evidence type="ECO:0000313" key="2">
    <source>
        <dbReference type="WBParaSite" id="RSKR_0000705500.1"/>
    </source>
</evidence>
<dbReference type="Proteomes" id="UP000095286">
    <property type="component" value="Unplaced"/>
</dbReference>
<name>A0AC35U2Q0_9BILA</name>